<dbReference type="InterPro" id="IPR026876">
    <property type="entry name" value="Fn3_assoc_repeat"/>
</dbReference>
<gene>
    <name evidence="4" type="ORF">IP98_01209</name>
</gene>
<dbReference type="Pfam" id="PF00932">
    <property type="entry name" value="LTD"/>
    <property type="match status" value="1"/>
</dbReference>
<dbReference type="PROSITE" id="PS51841">
    <property type="entry name" value="LTD"/>
    <property type="match status" value="1"/>
</dbReference>
<accession>V6SC68</accession>
<comment type="caution">
    <text evidence="4">The sequence shown here is derived from an EMBL/GenBank/DDBJ whole genome shotgun (WGS) entry which is preliminary data.</text>
</comment>
<keyword evidence="5" id="KW-1185">Reference proteome</keyword>
<dbReference type="NCBIfam" id="TIGR04183">
    <property type="entry name" value="Por_Secre_tail"/>
    <property type="match status" value="1"/>
</dbReference>
<feature type="domain" description="LTD" evidence="3">
    <location>
        <begin position="18"/>
        <end position="135"/>
    </location>
</feature>
<evidence type="ECO:0000256" key="2">
    <source>
        <dbReference type="SAM" id="SignalP"/>
    </source>
</evidence>
<evidence type="ECO:0000256" key="1">
    <source>
        <dbReference type="ARBA" id="ARBA00022729"/>
    </source>
</evidence>
<feature type="signal peptide" evidence="2">
    <location>
        <begin position="1"/>
        <end position="22"/>
    </location>
</feature>
<dbReference type="InterPro" id="IPR044060">
    <property type="entry name" value="Bacterial_rp_domain"/>
</dbReference>
<dbReference type="InterPro" id="IPR014867">
    <property type="entry name" value="Spore_coat_CotH_CotH2/3/7"/>
</dbReference>
<reference evidence="4 5" key="1">
    <citation type="journal article" date="2015" name="Stand. Genomic Sci.">
        <title>Genomic Encyclopedia of Bacterial and Archaeal Type Strains, Phase III: the genomes of soil and plant-associated and newly described type strains.</title>
        <authorList>
            <person name="Whitman W.B."/>
            <person name="Woyke T."/>
            <person name="Klenk H.P."/>
            <person name="Zhou Y."/>
            <person name="Lilburn T.G."/>
            <person name="Beck B.J."/>
            <person name="De Vos P."/>
            <person name="Vandamme P."/>
            <person name="Eisen J.A."/>
            <person name="Garrity G."/>
            <person name="Hugenholtz P."/>
            <person name="Kyrpides N.C."/>
        </authorList>
    </citation>
    <scope>NUCLEOTIDE SEQUENCE [LARGE SCALE GENOMIC DNA]</scope>
    <source>
        <strain evidence="4 5">CGMCC 1.7270</strain>
    </source>
</reference>
<name>V6SC68_9FLAO</name>
<proteinExistence type="predicted"/>
<evidence type="ECO:0000313" key="5">
    <source>
        <dbReference type="Proteomes" id="UP000319848"/>
    </source>
</evidence>
<organism evidence="4 5">
    <name type="scientific">Flavobacterium cauense R2A-7</name>
    <dbReference type="NCBI Taxonomy" id="1341154"/>
    <lineage>
        <taxon>Bacteria</taxon>
        <taxon>Pseudomonadati</taxon>
        <taxon>Bacteroidota</taxon>
        <taxon>Flavobacteriia</taxon>
        <taxon>Flavobacteriales</taxon>
        <taxon>Flavobacteriaceae</taxon>
        <taxon>Flavobacterium</taxon>
    </lineage>
</organism>
<feature type="chain" id="PRO_5030178870" evidence="2">
    <location>
        <begin position="23"/>
        <end position="1111"/>
    </location>
</feature>
<sequence length="1111" mass="124594">MKKNTFWTLTVLVVLSMNPLFAQNIVINEILTSNTSSITDEDGSHEDWMELYNNSAVPVNLLGYGLTDDPLLLFKWTFPNVTLNPGQYLLVWASDKNRTVVGSPLHTNFKIGAGGETLVLTNASGINVDTVSPVSLQSDLSYGRLPNGTGSFVFFGSPTPNAANTTTGYSQALSPPLFSHNSAFTTTGFNLSISSPDVGTTILYTLDGSEPDENNLSGTTYSYKKSYPEEPGQPFGPFFQYNFQTLQYSAPIPISDRSSLPNKLANISTTFDYAPEYFPNGPIFKSTVVKAKTIKSGALASKTVTRNYFVSPQGTNRFTLPVVSLSFDENDFYDYTDGISVAGIDFDNWRIANPTEETNENLGNFNRSGDLYERPANFNYFVNGQEVINQKVGLRIHGDYSRLYPSKSMRVYARSSYGKDKLEYPFFSDEPYTAYERMVVKNAGGDFYNTMFRDALCNELVKDLRMETEAHKQVITFINGEYWGILALRERYDNNYFSLVYNFPSDGVDLLENQGTVKEGDNIDYTSYFNYIQNNDLSLPANYTYIQTRMDTDNFMDYYISNIFFNNDDWVTNNVVYWRKRTAGYQPNAPYGHDGRWRWAFHDVTSTFGHPEFNTLADATTTDDSVHHLWSTLILRKLLANDTFKIAFINRFADLMNTNFLSSRIVAQIDAMAAVIAPEMNDQYFRWKGPVDDGDWQYHLNQEKAFANQRPSYQRQHIRQKFGISSNINATLNVSDIAQGYIKMNTIAIKDGTPGLSGNPYPWTGIYFHNIPVTLKAVALPGYQFSHWSGASNSTNAEITITPNNDFSVTAHFTPSGNNETPEVMYFWMMDSAIANNVPLTSIASTFELASEGTLQYQSCLIGYPFDSSNPNWRKASMERRNSPTPLNYLPEANGNIDYLNSNMRGIQIKQPFQNSGLENTLIFQFSTSGHKNIKFAFAVLDEGAATGITIDYATNAGSPNWTTTGLTPNSFSINNSYKRIETDFSSVTAANDNPDFKVRLRFTGPNMTADTGERVTFNNISVEGVAVTLSIPDDAIPDFVVYPNPVTDVLHVALPSSQAYYKIFGIDGKMIQSGKMESDEINMTHFPSGMYLLRLQTDEGKTTVRKIVKK</sequence>
<dbReference type="Proteomes" id="UP000319848">
    <property type="component" value="Unassembled WGS sequence"/>
</dbReference>
<dbReference type="Pfam" id="PF18998">
    <property type="entry name" value="Flg_new_2"/>
    <property type="match status" value="1"/>
</dbReference>
<dbReference type="RefSeq" id="WP_023569657.1">
    <property type="nucleotide sequence ID" value="NZ_AVBI01000001.1"/>
</dbReference>
<dbReference type="STRING" id="1341154.FCR2A7T_04780"/>
<evidence type="ECO:0000259" key="3">
    <source>
        <dbReference type="PROSITE" id="PS51841"/>
    </source>
</evidence>
<dbReference type="InterPro" id="IPR026444">
    <property type="entry name" value="Secre_tail"/>
</dbReference>
<dbReference type="AlphaFoldDB" id="V6SC68"/>
<dbReference type="SUPFAM" id="SSF74853">
    <property type="entry name" value="Lamin A/C globular tail domain"/>
    <property type="match status" value="1"/>
</dbReference>
<dbReference type="Gene3D" id="2.60.40.1260">
    <property type="entry name" value="Lamin Tail domain"/>
    <property type="match status" value="1"/>
</dbReference>
<dbReference type="InterPro" id="IPR036415">
    <property type="entry name" value="Lamin_tail_dom_sf"/>
</dbReference>
<dbReference type="OrthoDB" id="9806464at2"/>
<dbReference type="EMBL" id="VLKQ01000004">
    <property type="protein sequence ID" value="TWI13227.1"/>
    <property type="molecule type" value="Genomic_DNA"/>
</dbReference>
<keyword evidence="1 2" id="KW-0732">Signal</keyword>
<dbReference type="Pfam" id="PF13287">
    <property type="entry name" value="Fn3_assoc"/>
    <property type="match status" value="1"/>
</dbReference>
<dbReference type="InterPro" id="IPR001322">
    <property type="entry name" value="Lamin_tail_dom"/>
</dbReference>
<protein>
    <submittedName>
        <fullName evidence="4">Putative repeat protein (TIGR02543 family)/predicted secreted protein (Por secretion system target)</fullName>
    </submittedName>
</protein>
<evidence type="ECO:0000313" key="4">
    <source>
        <dbReference type="EMBL" id="TWI13227.1"/>
    </source>
</evidence>
<dbReference type="Pfam" id="PF08757">
    <property type="entry name" value="CotH"/>
    <property type="match status" value="1"/>
</dbReference>
<dbReference type="Pfam" id="PF18962">
    <property type="entry name" value="Por_Secre_tail"/>
    <property type="match status" value="1"/>
</dbReference>